<proteinExistence type="predicted"/>
<name>A0ACD0NSW0_9BASI</name>
<evidence type="ECO:0000313" key="1">
    <source>
        <dbReference type="EMBL" id="PWN48901.1"/>
    </source>
</evidence>
<sequence>MATTSSSNPSESSLLVTANPTSSTSQQAVASARSTMSSSSTSSRPSSSNLSLNGAQLVPTTSATAPTPGRAKRQAQAERSRLVALSKHLMTRLQYATFKVEHGWTKQSLSEVENLYYRQNQTSNNTSAIRNSSTSPKSSRGGARMATATATTSSSSSSSSSTTTTAIPSTSSAPAPAPVTPLVFAGTTPRLFKDARDKSKEAGGGGGGGGVENGDVFGGYGLATPPASGGTLPSGLGFQNAWSAAAATAQGSGLRGHNPEAGGSTTPLSPNRTGGGGGPDPGKGLTSYADFWSRVGTSAPAPSSSSSSSAAAAVAVASNEGPSTDRTRSSEAGSATMAADGPISTKPSLRQTSKSSHGNGNGSNDAGVGSKRTADHLSSPSAAGVAAAGDQPSPTGGGMGSPLKRVRMDLEEKGSMSHHTSSKSSSPSNRNNPTSSSSPLLERGPSFSASARRRSGGSSGGTTRSSSSSGGSIGPDGLPRVPPRQASPTPPGPRH</sequence>
<dbReference type="EMBL" id="KZ820126">
    <property type="protein sequence ID" value="PWN48901.1"/>
    <property type="molecule type" value="Genomic_DNA"/>
</dbReference>
<gene>
    <name evidence="1" type="ORF">IE53DRAFT_388883</name>
</gene>
<dbReference type="Proteomes" id="UP000245626">
    <property type="component" value="Unassembled WGS sequence"/>
</dbReference>
<protein>
    <submittedName>
        <fullName evidence="1">Uncharacterized protein</fullName>
    </submittedName>
</protein>
<evidence type="ECO:0000313" key="2">
    <source>
        <dbReference type="Proteomes" id="UP000245626"/>
    </source>
</evidence>
<reference evidence="1 2" key="1">
    <citation type="journal article" date="2018" name="Mol. Biol. Evol.">
        <title>Broad Genomic Sampling Reveals a Smut Pathogenic Ancestry of the Fungal Clade Ustilaginomycotina.</title>
        <authorList>
            <person name="Kijpornyongpan T."/>
            <person name="Mondo S.J."/>
            <person name="Barry K."/>
            <person name="Sandor L."/>
            <person name="Lee J."/>
            <person name="Lipzen A."/>
            <person name="Pangilinan J."/>
            <person name="LaButti K."/>
            <person name="Hainaut M."/>
            <person name="Henrissat B."/>
            <person name="Grigoriev I.V."/>
            <person name="Spatafora J.W."/>
            <person name="Aime M.C."/>
        </authorList>
    </citation>
    <scope>NUCLEOTIDE SEQUENCE [LARGE SCALE GENOMIC DNA]</scope>
    <source>
        <strain evidence="1 2">SA 807</strain>
    </source>
</reference>
<accession>A0ACD0NSW0</accession>
<keyword evidence="2" id="KW-1185">Reference proteome</keyword>
<organism evidence="1 2">
    <name type="scientific">Violaceomyces palustris</name>
    <dbReference type="NCBI Taxonomy" id="1673888"/>
    <lineage>
        <taxon>Eukaryota</taxon>
        <taxon>Fungi</taxon>
        <taxon>Dikarya</taxon>
        <taxon>Basidiomycota</taxon>
        <taxon>Ustilaginomycotina</taxon>
        <taxon>Ustilaginomycetes</taxon>
        <taxon>Violaceomycetales</taxon>
        <taxon>Violaceomycetaceae</taxon>
        <taxon>Violaceomyces</taxon>
    </lineage>
</organism>